<evidence type="ECO:0000256" key="2">
    <source>
        <dbReference type="SAM" id="MobiDB-lite"/>
    </source>
</evidence>
<dbReference type="GeneTree" id="ENSGT00940000160019"/>
<reference evidence="3" key="2">
    <citation type="submission" date="2025-09" db="UniProtKB">
        <authorList>
            <consortium name="Ensembl"/>
        </authorList>
    </citation>
    <scope>IDENTIFICATION</scope>
</reference>
<evidence type="ECO:0000256" key="1">
    <source>
        <dbReference type="ARBA" id="ARBA00005361"/>
    </source>
</evidence>
<dbReference type="InterPro" id="IPR038586">
    <property type="entry name" value="Tctex-1-like_sf"/>
</dbReference>
<dbReference type="Ensembl" id="ENSMMMT00000012793.1">
    <property type="protein sequence ID" value="ENSMMMP00000011208.1"/>
    <property type="gene ID" value="ENSMMMG00000009960.1"/>
</dbReference>
<evidence type="ECO:0000313" key="3">
    <source>
        <dbReference type="Ensembl" id="ENSMMMP00000011208.1"/>
    </source>
</evidence>
<dbReference type="InterPro" id="IPR005334">
    <property type="entry name" value="Tctex-1-like"/>
</dbReference>
<proteinExistence type="inferred from homology"/>
<gene>
    <name evidence="3" type="primary">DYNLT2B</name>
</gene>
<organism evidence="3 4">
    <name type="scientific">Marmota marmota marmota</name>
    <name type="common">Alpine marmot</name>
    <dbReference type="NCBI Taxonomy" id="9994"/>
    <lineage>
        <taxon>Eukaryota</taxon>
        <taxon>Metazoa</taxon>
        <taxon>Chordata</taxon>
        <taxon>Craniata</taxon>
        <taxon>Vertebrata</taxon>
        <taxon>Euteleostomi</taxon>
        <taxon>Mammalia</taxon>
        <taxon>Eutheria</taxon>
        <taxon>Euarchontoglires</taxon>
        <taxon>Glires</taxon>
        <taxon>Rodentia</taxon>
        <taxon>Sciuromorpha</taxon>
        <taxon>Sciuridae</taxon>
        <taxon>Xerinae</taxon>
        <taxon>Marmotini</taxon>
        <taxon>Marmota</taxon>
    </lineage>
</organism>
<protein>
    <submittedName>
        <fullName evidence="3">Dynein light chain Tctex-type 2B</fullName>
    </submittedName>
</protein>
<feature type="region of interest" description="Disordered" evidence="2">
    <location>
        <begin position="1"/>
        <end position="21"/>
    </location>
</feature>
<dbReference type="Pfam" id="PF03645">
    <property type="entry name" value="Tctex-1"/>
    <property type="match status" value="1"/>
</dbReference>
<dbReference type="GO" id="GO:0045505">
    <property type="term" value="F:dynein intermediate chain binding"/>
    <property type="evidence" value="ECO:0007669"/>
    <property type="project" value="TreeGrafter"/>
</dbReference>
<dbReference type="CDD" id="cd21459">
    <property type="entry name" value="DLC-like_TCTEX1D2"/>
    <property type="match status" value="1"/>
</dbReference>
<evidence type="ECO:0000313" key="4">
    <source>
        <dbReference type="Proteomes" id="UP000694407"/>
    </source>
</evidence>
<accession>A0A8C5ZCF9</accession>
<keyword evidence="4" id="KW-1185">Reference proteome</keyword>
<dbReference type="GO" id="GO:0005737">
    <property type="term" value="C:cytoplasm"/>
    <property type="evidence" value="ECO:0007669"/>
    <property type="project" value="TreeGrafter"/>
</dbReference>
<dbReference type="Gene3D" id="3.30.1140.40">
    <property type="entry name" value="Tctex-1"/>
    <property type="match status" value="1"/>
</dbReference>
<dbReference type="GO" id="GO:0007018">
    <property type="term" value="P:microtubule-based movement"/>
    <property type="evidence" value="ECO:0007669"/>
    <property type="project" value="TreeGrafter"/>
</dbReference>
<dbReference type="PANTHER" id="PTHR21255">
    <property type="entry name" value="T-COMPLEX-ASSOCIATED-TESTIS-EXPRESSED 1/ DYNEIN LIGHT CHAIN"/>
    <property type="match status" value="1"/>
</dbReference>
<reference evidence="3" key="1">
    <citation type="submission" date="2025-08" db="UniProtKB">
        <authorList>
            <consortium name="Ensembl"/>
        </authorList>
    </citation>
    <scope>IDENTIFICATION</scope>
</reference>
<sequence>MTTSAHPSFSARGDGLLDTERNSGEAENTYILRPIFQQRFRPSVVKDCIHTVLKEELANAEYIPEEMPQLTKRLSENIKDKLKVWLLDVSGMLTLTTTLTMFS</sequence>
<dbReference type="PANTHER" id="PTHR21255:SF7">
    <property type="entry name" value="DYNEIN LIGHT CHAIN TCTEX-TYPE PROTEIN 2B"/>
    <property type="match status" value="1"/>
</dbReference>
<dbReference type="AlphaFoldDB" id="A0A8C5ZCF9"/>
<dbReference type="GO" id="GO:0005868">
    <property type="term" value="C:cytoplasmic dynein complex"/>
    <property type="evidence" value="ECO:0007669"/>
    <property type="project" value="TreeGrafter"/>
</dbReference>
<comment type="similarity">
    <text evidence="1">Belongs to the dynein light chain Tctex-type family.</text>
</comment>
<name>A0A8C5ZCF9_MARMA</name>
<dbReference type="Proteomes" id="UP000694407">
    <property type="component" value="Unplaced"/>
</dbReference>